<keyword evidence="1" id="KW-0812">Transmembrane</keyword>
<keyword evidence="3" id="KW-1185">Reference proteome</keyword>
<dbReference type="Proteomes" id="UP001244443">
    <property type="component" value="Chromosome"/>
</dbReference>
<feature type="transmembrane region" description="Helical" evidence="1">
    <location>
        <begin position="12"/>
        <end position="30"/>
    </location>
</feature>
<protein>
    <submittedName>
        <fullName evidence="2">Uncharacterized protein</fullName>
    </submittedName>
</protein>
<feature type="transmembrane region" description="Helical" evidence="1">
    <location>
        <begin position="36"/>
        <end position="54"/>
    </location>
</feature>
<keyword evidence="1" id="KW-1133">Transmembrane helix</keyword>
<name>A0AA49GF46_9BACT</name>
<accession>A0AA49GF46</accession>
<sequence length="141" mass="16230">MKHIHYTSLNGTNFLAIIAFIVGFSIAIYMGESIMFSFAIAFGGLLFMRFLTFTKCFKFSYDEREIVLINAIFPPMEYRYKVPDLKEIYIDDVAKWGAGVVIKDKTDRKMIFGISGSDSGEIYEMVDFINAKIKERKNESK</sequence>
<evidence type="ECO:0000256" key="1">
    <source>
        <dbReference type="SAM" id="Phobius"/>
    </source>
</evidence>
<keyword evidence="1" id="KW-0472">Membrane</keyword>
<gene>
    <name evidence="2" type="ORF">QYS48_10230</name>
</gene>
<evidence type="ECO:0000313" key="2">
    <source>
        <dbReference type="EMBL" id="WKK87147.2"/>
    </source>
</evidence>
<evidence type="ECO:0000313" key="3">
    <source>
        <dbReference type="Proteomes" id="UP001244443"/>
    </source>
</evidence>
<organism evidence="2 3">
    <name type="scientific">Marivirga arenosa</name>
    <dbReference type="NCBI Taxonomy" id="3059076"/>
    <lineage>
        <taxon>Bacteria</taxon>
        <taxon>Pseudomonadati</taxon>
        <taxon>Bacteroidota</taxon>
        <taxon>Cytophagia</taxon>
        <taxon>Cytophagales</taxon>
        <taxon>Marivirgaceae</taxon>
        <taxon>Marivirga</taxon>
    </lineage>
</organism>
<reference evidence="2" key="1">
    <citation type="submission" date="2023-08" db="EMBL/GenBank/DDBJ databases">
        <title>Comparative genomics and taxonomic characterization of three novel marine species of genus Marivirga.</title>
        <authorList>
            <person name="Muhammad N."/>
            <person name="Kim S.-G."/>
        </authorList>
    </citation>
    <scope>NUCLEOTIDE SEQUENCE [LARGE SCALE GENOMIC DNA]</scope>
    <source>
        <strain evidence="2">ABR2-2</strain>
    </source>
</reference>
<proteinExistence type="predicted"/>
<dbReference type="AlphaFoldDB" id="A0AA49GF46"/>
<dbReference type="RefSeq" id="WP_308357625.1">
    <property type="nucleotide sequence ID" value="NZ_CP129970.2"/>
</dbReference>
<dbReference type="EMBL" id="CP129970">
    <property type="protein sequence ID" value="WKK87147.2"/>
    <property type="molecule type" value="Genomic_DNA"/>
</dbReference>